<proteinExistence type="predicted"/>
<dbReference type="SUPFAM" id="SSF53756">
    <property type="entry name" value="UDP-Glycosyltransferase/glycogen phosphorylase"/>
    <property type="match status" value="1"/>
</dbReference>
<dbReference type="AlphaFoldDB" id="A0A4R4K5D8"/>
<sequence>MILHLSTFQLEGGAAVAASRIHQAQRNQGLDAQMLVYRAQKPAAGVTAYADTPWKNKLFWARFSAERLSFLPHEKDRSARFAFSPAAVGLPLHQHPLVQQASVINLHWINFGFLSLPGLQRLFSMGKPIVWTLHDMWASTGGCHYSRGCEHYLSHCRACPYLAKPELYDLSFQVFEQKRALFENAPVAFVAPSQWLGQITQSAALTKDLPTLVIPYPIDTKLFTPRHKPQLRQKLGLPADKKLVLFVGANTQDPRKGFSFFKEAVQKLHAADEELEILVFGKAQPGAYDGLSVTVHNLGKLSDSTHIAEAYAAADVMAVPSLEDNLPNTVLEAMASGTPVVGFRTGGIPDMIDHQINGFVADYRSATSLAEGIDWVLKNTDTMKLAEQARQKVLDTYTEAIVARKYQELYNSLL</sequence>
<comment type="caution">
    <text evidence="1">The sequence shown here is derived from an EMBL/GenBank/DDBJ whole genome shotgun (WGS) entry which is preliminary data.</text>
</comment>
<dbReference type="RefSeq" id="WP_132120824.1">
    <property type="nucleotide sequence ID" value="NZ_SMJU01000014.1"/>
</dbReference>
<dbReference type="Proteomes" id="UP000295706">
    <property type="component" value="Unassembled WGS sequence"/>
</dbReference>
<dbReference type="OrthoDB" id="9768685at2"/>
<protein>
    <submittedName>
        <fullName evidence="1">Glycosyltransferase</fullName>
    </submittedName>
</protein>
<organism evidence="1 2">
    <name type="scientific">Arundinibacter roseus</name>
    <dbReference type="NCBI Taxonomy" id="2070510"/>
    <lineage>
        <taxon>Bacteria</taxon>
        <taxon>Pseudomonadati</taxon>
        <taxon>Bacteroidota</taxon>
        <taxon>Cytophagia</taxon>
        <taxon>Cytophagales</taxon>
        <taxon>Spirosomataceae</taxon>
        <taxon>Arundinibacter</taxon>
    </lineage>
</organism>
<evidence type="ECO:0000313" key="2">
    <source>
        <dbReference type="Proteomes" id="UP000295706"/>
    </source>
</evidence>
<dbReference type="GO" id="GO:0016740">
    <property type="term" value="F:transferase activity"/>
    <property type="evidence" value="ECO:0007669"/>
    <property type="project" value="UniProtKB-KW"/>
</dbReference>
<dbReference type="Pfam" id="PF13692">
    <property type="entry name" value="Glyco_trans_1_4"/>
    <property type="match status" value="1"/>
</dbReference>
<keyword evidence="2" id="KW-1185">Reference proteome</keyword>
<dbReference type="PANTHER" id="PTHR12526:SF637">
    <property type="entry name" value="GLYCOSYLTRANSFERASE EPSF-RELATED"/>
    <property type="match status" value="1"/>
</dbReference>
<evidence type="ECO:0000313" key="1">
    <source>
        <dbReference type="EMBL" id="TDB61379.1"/>
    </source>
</evidence>
<dbReference type="EMBL" id="SMJU01000014">
    <property type="protein sequence ID" value="TDB61379.1"/>
    <property type="molecule type" value="Genomic_DNA"/>
</dbReference>
<dbReference type="PANTHER" id="PTHR12526">
    <property type="entry name" value="GLYCOSYLTRANSFERASE"/>
    <property type="match status" value="1"/>
</dbReference>
<name>A0A4R4K5D8_9BACT</name>
<dbReference type="Gene3D" id="3.40.50.2000">
    <property type="entry name" value="Glycogen Phosphorylase B"/>
    <property type="match status" value="2"/>
</dbReference>
<reference evidence="1 2" key="1">
    <citation type="submission" date="2019-02" db="EMBL/GenBank/DDBJ databases">
        <title>Arundinibacter roseus gen. nov., sp. nov., a new member of the family Cytophagaceae.</title>
        <authorList>
            <person name="Szuroczki S."/>
            <person name="Khayer B."/>
            <person name="Sproer C."/>
            <person name="Toumi M."/>
            <person name="Szabo A."/>
            <person name="Felfoldi T."/>
            <person name="Schumann P."/>
            <person name="Toth E."/>
        </authorList>
    </citation>
    <scope>NUCLEOTIDE SEQUENCE [LARGE SCALE GENOMIC DNA]</scope>
    <source>
        <strain evidence="1 2">DMA-k-7a</strain>
    </source>
</reference>
<gene>
    <name evidence="1" type="ORF">EZE20_19435</name>
</gene>
<dbReference type="CDD" id="cd03825">
    <property type="entry name" value="GT4_WcaC-like"/>
    <property type="match status" value="1"/>
</dbReference>
<accession>A0A4R4K5D8</accession>
<keyword evidence="1" id="KW-0808">Transferase</keyword>